<dbReference type="AlphaFoldDB" id="A0A8B8F0T4"/>
<feature type="compositionally biased region" description="Polar residues" evidence="1">
    <location>
        <begin position="166"/>
        <end position="189"/>
    </location>
</feature>
<dbReference type="InterPro" id="IPR028002">
    <property type="entry name" value="Myb_DNA-bind_5"/>
</dbReference>
<dbReference type="Pfam" id="PF13873">
    <property type="entry name" value="Myb_DNA-bind_5"/>
    <property type="match status" value="1"/>
</dbReference>
<dbReference type="RefSeq" id="XP_022345792.1">
    <property type="nucleotide sequence ID" value="XM_022490084.1"/>
</dbReference>
<dbReference type="GeneID" id="111138217"/>
<accession>A0A8B8F0T4</accession>
<feature type="domain" description="Myb/SANT-like DNA-binding" evidence="2">
    <location>
        <begin position="18"/>
        <end position="94"/>
    </location>
</feature>
<name>A0A8B8F0T4_CRAVI</name>
<evidence type="ECO:0000256" key="1">
    <source>
        <dbReference type="SAM" id="MobiDB-lite"/>
    </source>
</evidence>
<dbReference type="PANTHER" id="PTHR23098:SF16">
    <property type="entry name" value="REGULATORY PROTEIN ZESTE"/>
    <property type="match status" value="1"/>
</dbReference>
<dbReference type="OrthoDB" id="3066195at2759"/>
<keyword evidence="3" id="KW-1185">Reference proteome</keyword>
<gene>
    <name evidence="4" type="primary">LOC111138217</name>
</gene>
<reference evidence="4" key="1">
    <citation type="submission" date="2025-08" db="UniProtKB">
        <authorList>
            <consortium name="RefSeq"/>
        </authorList>
    </citation>
    <scope>IDENTIFICATION</scope>
    <source>
        <tissue evidence="4">Whole sample</tissue>
    </source>
</reference>
<evidence type="ECO:0000313" key="4">
    <source>
        <dbReference type="RefSeq" id="XP_022345792.1"/>
    </source>
</evidence>
<dbReference type="PANTHER" id="PTHR23098">
    <property type="entry name" value="AGAP001331-PA-RELATED"/>
    <property type="match status" value="1"/>
</dbReference>
<sequence length="255" mass="28935">MFRKFMKMADGERPKKERKRNFTAREVEILVEEVEKNKTVLFAPHKDVNTNNKKNQCWNEIRCLINSIGIQERTSAEIVKKWRDISSQAKKKEAQFRREQIVAIIGKTAVEGIEGGLDTDDTNEVDLFKVEEVWLSGSPSMTSKSEQAAVPVHVQSSSPCPALPVTPSSTARQSPNTSNSKQLQATKTRNTLKRKRAAEDVYELQCQVLEQELEKNKLEMEKSRLQINLLEKLRERVASGGRSDACLIELFSSLS</sequence>
<evidence type="ECO:0000259" key="2">
    <source>
        <dbReference type="Pfam" id="PF13873"/>
    </source>
</evidence>
<protein>
    <submittedName>
        <fullName evidence="4">Uncharacterized protein LOC111138217 isoform X3</fullName>
    </submittedName>
</protein>
<dbReference type="GO" id="GO:0005634">
    <property type="term" value="C:nucleus"/>
    <property type="evidence" value="ECO:0007669"/>
    <property type="project" value="TreeGrafter"/>
</dbReference>
<evidence type="ECO:0000313" key="3">
    <source>
        <dbReference type="Proteomes" id="UP000694844"/>
    </source>
</evidence>
<organism evidence="3 4">
    <name type="scientific">Crassostrea virginica</name>
    <name type="common">Eastern oyster</name>
    <dbReference type="NCBI Taxonomy" id="6565"/>
    <lineage>
        <taxon>Eukaryota</taxon>
        <taxon>Metazoa</taxon>
        <taxon>Spiralia</taxon>
        <taxon>Lophotrochozoa</taxon>
        <taxon>Mollusca</taxon>
        <taxon>Bivalvia</taxon>
        <taxon>Autobranchia</taxon>
        <taxon>Pteriomorphia</taxon>
        <taxon>Ostreida</taxon>
        <taxon>Ostreoidea</taxon>
        <taxon>Ostreidae</taxon>
        <taxon>Crassostrea</taxon>
    </lineage>
</organism>
<feature type="region of interest" description="Disordered" evidence="1">
    <location>
        <begin position="139"/>
        <end position="194"/>
    </location>
</feature>
<dbReference type="Proteomes" id="UP000694844">
    <property type="component" value="Chromosome 5"/>
</dbReference>
<proteinExistence type="predicted"/>